<accession>A0A4Y2CSM3</accession>
<dbReference type="Proteomes" id="UP000499080">
    <property type="component" value="Unassembled WGS sequence"/>
</dbReference>
<evidence type="ECO:0000313" key="1">
    <source>
        <dbReference type="EMBL" id="GBM06926.1"/>
    </source>
</evidence>
<evidence type="ECO:0000313" key="2">
    <source>
        <dbReference type="Proteomes" id="UP000499080"/>
    </source>
</evidence>
<reference evidence="1 2" key="1">
    <citation type="journal article" date="2019" name="Sci. Rep.">
        <title>Orb-weaving spider Araneus ventricosus genome elucidates the spidroin gene catalogue.</title>
        <authorList>
            <person name="Kono N."/>
            <person name="Nakamura H."/>
            <person name="Ohtoshi R."/>
            <person name="Moran D.A.P."/>
            <person name="Shinohara A."/>
            <person name="Yoshida Y."/>
            <person name="Fujiwara M."/>
            <person name="Mori M."/>
            <person name="Tomita M."/>
            <person name="Arakawa K."/>
        </authorList>
    </citation>
    <scope>NUCLEOTIDE SEQUENCE [LARGE SCALE GENOMIC DNA]</scope>
</reference>
<sequence length="126" mass="14421">MQLRSWSESLGEALLAFLDDRGVWLIEDFALRLKTMWPTLLLLLQGVAGSWEEWWTYDGISGILYEEKKPCVCFYPCALCFYDLWQTAQQPLGGSIAHLYPLESFSSLDIATSPGHDRIDRESRSV</sequence>
<dbReference type="EMBL" id="BGPR01000235">
    <property type="protein sequence ID" value="GBM06926.1"/>
    <property type="molecule type" value="Genomic_DNA"/>
</dbReference>
<keyword evidence="2" id="KW-1185">Reference proteome</keyword>
<dbReference type="AlphaFoldDB" id="A0A4Y2CSM3"/>
<name>A0A4Y2CSM3_ARAVE</name>
<protein>
    <submittedName>
        <fullName evidence="1">Uncharacterized protein</fullName>
    </submittedName>
</protein>
<organism evidence="1 2">
    <name type="scientific">Araneus ventricosus</name>
    <name type="common">Orbweaver spider</name>
    <name type="synonym">Epeira ventricosa</name>
    <dbReference type="NCBI Taxonomy" id="182803"/>
    <lineage>
        <taxon>Eukaryota</taxon>
        <taxon>Metazoa</taxon>
        <taxon>Ecdysozoa</taxon>
        <taxon>Arthropoda</taxon>
        <taxon>Chelicerata</taxon>
        <taxon>Arachnida</taxon>
        <taxon>Araneae</taxon>
        <taxon>Araneomorphae</taxon>
        <taxon>Entelegynae</taxon>
        <taxon>Araneoidea</taxon>
        <taxon>Araneidae</taxon>
        <taxon>Araneus</taxon>
    </lineage>
</organism>
<proteinExistence type="predicted"/>
<gene>
    <name evidence="1" type="ORF">AVEN_147861_1</name>
</gene>
<comment type="caution">
    <text evidence="1">The sequence shown here is derived from an EMBL/GenBank/DDBJ whole genome shotgun (WGS) entry which is preliminary data.</text>
</comment>